<keyword evidence="3" id="KW-1185">Reference proteome</keyword>
<organism evidence="2 3">
    <name type="scientific">Wickerhamomyces pijperi</name>
    <name type="common">Yeast</name>
    <name type="synonym">Pichia pijperi</name>
    <dbReference type="NCBI Taxonomy" id="599730"/>
    <lineage>
        <taxon>Eukaryota</taxon>
        <taxon>Fungi</taxon>
        <taxon>Dikarya</taxon>
        <taxon>Ascomycota</taxon>
        <taxon>Saccharomycotina</taxon>
        <taxon>Saccharomycetes</taxon>
        <taxon>Phaffomycetales</taxon>
        <taxon>Wickerhamomycetaceae</taxon>
        <taxon>Wickerhamomyces</taxon>
    </lineage>
</organism>
<comment type="caution">
    <text evidence="2">The sequence shown here is derived from an EMBL/GenBank/DDBJ whole genome shotgun (WGS) entry which is preliminary data.</text>
</comment>
<name>A0A9P8Q9T6_WICPI</name>
<evidence type="ECO:0000313" key="3">
    <source>
        <dbReference type="Proteomes" id="UP000774326"/>
    </source>
</evidence>
<sequence length="501" mass="54452">MFVSLDVDVVRVELVHWHLVHVVHQARNGEENRVDGEPVRPAEHVLVDHVLRQLDTRSGNGDAVLGPLHRQLVNVWLVRVPGRDVVDKRAVQHDLHVEKGQVEQPVGLVVLEGRVVARDQLLGQIGQPGTQLELHLRDFLVADDELAVAGNRVQVLDDFVQNKDQVCVLVGDPVGGKLAHLLRQVPGLRDVLVVQPQRHFLVDVLSGDRPRQAQHPVDVDVHLLSLAFFNGLESVLLLAVDDDASLLTFGFIGTWPELGAGVEEPDDVRFGEAAAAVNAGSRGSLCLYTRANFSNPSTELLFLWCSHRSTLCSGYTVVARHISLSSYDTRHRPVSLSYVSAAAGRIVPPIAVGEAAFEAGIVAAAAIVLGLMELYSAAAVDAVWLLETWVAVTNPSVVFNHSPVETLGFVSPVRTGVSHDDKGTLAEQTDEPNRDKSLLQTKVINPRTNTVTDSEGHHVSDDDNDNHSFGVQFVVTIRGVSHGTSSTNDTQPTKNTEADNQ</sequence>
<dbReference type="EMBL" id="JAEUBG010001039">
    <property type="protein sequence ID" value="KAH3687032.1"/>
    <property type="molecule type" value="Genomic_DNA"/>
</dbReference>
<gene>
    <name evidence="2" type="ORF">WICPIJ_001976</name>
</gene>
<reference evidence="2" key="1">
    <citation type="journal article" date="2021" name="Open Biol.">
        <title>Shared evolutionary footprints suggest mitochondrial oxidative damage underlies multiple complex I losses in fungi.</title>
        <authorList>
            <person name="Schikora-Tamarit M.A."/>
            <person name="Marcet-Houben M."/>
            <person name="Nosek J."/>
            <person name="Gabaldon T."/>
        </authorList>
    </citation>
    <scope>NUCLEOTIDE SEQUENCE</scope>
    <source>
        <strain evidence="2">CBS2887</strain>
    </source>
</reference>
<proteinExistence type="predicted"/>
<feature type="compositionally biased region" description="Polar residues" evidence="1">
    <location>
        <begin position="482"/>
        <end position="501"/>
    </location>
</feature>
<feature type="region of interest" description="Disordered" evidence="1">
    <location>
        <begin position="446"/>
        <end position="467"/>
    </location>
</feature>
<dbReference type="Proteomes" id="UP000774326">
    <property type="component" value="Unassembled WGS sequence"/>
</dbReference>
<feature type="region of interest" description="Disordered" evidence="1">
    <location>
        <begin position="481"/>
        <end position="501"/>
    </location>
</feature>
<evidence type="ECO:0000313" key="2">
    <source>
        <dbReference type="EMBL" id="KAH3687032.1"/>
    </source>
</evidence>
<protein>
    <submittedName>
        <fullName evidence="2">Uncharacterized protein</fullName>
    </submittedName>
</protein>
<evidence type="ECO:0000256" key="1">
    <source>
        <dbReference type="SAM" id="MobiDB-lite"/>
    </source>
</evidence>
<accession>A0A9P8Q9T6</accession>
<dbReference type="AlphaFoldDB" id="A0A9P8Q9T6"/>
<reference evidence="2" key="2">
    <citation type="submission" date="2021-01" db="EMBL/GenBank/DDBJ databases">
        <authorList>
            <person name="Schikora-Tamarit M.A."/>
        </authorList>
    </citation>
    <scope>NUCLEOTIDE SEQUENCE</scope>
    <source>
        <strain evidence="2">CBS2887</strain>
    </source>
</reference>